<dbReference type="Pfam" id="PF08757">
    <property type="entry name" value="CotH"/>
    <property type="match status" value="1"/>
</dbReference>
<dbReference type="RefSeq" id="WP_036586457.1">
    <property type="nucleotide sequence ID" value="NZ_KK082118.1"/>
</dbReference>
<keyword evidence="1" id="KW-0946">Virion</keyword>
<accession>A0A9W5W5Z0</accession>
<protein>
    <submittedName>
        <fullName evidence="1">Spore coat protein CotH</fullName>
    </submittedName>
</protein>
<keyword evidence="1" id="KW-0167">Capsid protein</keyword>
<dbReference type="AlphaFoldDB" id="A0A9W5W5Z0"/>
<evidence type="ECO:0000313" key="1">
    <source>
        <dbReference type="EMBL" id="EXX84583.1"/>
    </source>
</evidence>
<comment type="caution">
    <text evidence="1">The sequence shown here is derived from an EMBL/GenBank/DDBJ whole genome shotgun (WGS) entry which is preliminary data.</text>
</comment>
<sequence length="356" mass="41018">MPAADLPVRRIIVEPYLWSRLHQDPWNRSSIPVQIALKNRTLDARIRIRGGHTRSYPKKSYEISVEGGLTFHWNTEYDDPSLIRNALSFYFFNRIGLPAPRTSHCRLSVNGSSLGVYLEIEAVKPIFFRARRIGQRSIVYAVNDHAHFGLMDSDSGDAKSSLFSGYEKVAGDNAASVRLVRFIHDINRLKGAALRRRIAAKLDTAVYLRWLAGAVLTGNYDGFEQNYALYEHANTGKYRIIPWDYEGTWGRNCYGNPCKSDLVNIQGYNILTEKLLSFPVYRNAYKQLLKKLLRTIFRESALMPVVNRMHGRIADDIRADTTRKHPYSVFQSEPGFIRSYIRERRSIVLAELRKWK</sequence>
<dbReference type="OrthoDB" id="3235126at2"/>
<name>A0A9W5W5Z0_9BACL</name>
<dbReference type="PANTHER" id="PTHR40050:SF1">
    <property type="entry name" value="INNER SPORE COAT PROTEIN H"/>
    <property type="match status" value="1"/>
</dbReference>
<proteinExistence type="predicted"/>
<evidence type="ECO:0000313" key="2">
    <source>
        <dbReference type="Proteomes" id="UP000053750"/>
    </source>
</evidence>
<dbReference type="EMBL" id="JFHU01000279">
    <property type="protein sequence ID" value="EXX84583.1"/>
    <property type="molecule type" value="Genomic_DNA"/>
</dbReference>
<gene>
    <name evidence="1" type="ORF">BG53_10960</name>
</gene>
<dbReference type="InterPro" id="IPR014867">
    <property type="entry name" value="Spore_coat_CotH_CotH2/3/7"/>
</dbReference>
<organism evidence="1 2">
    <name type="scientific">Paenibacillus darwinianus</name>
    <dbReference type="NCBI Taxonomy" id="1380763"/>
    <lineage>
        <taxon>Bacteria</taxon>
        <taxon>Bacillati</taxon>
        <taxon>Bacillota</taxon>
        <taxon>Bacilli</taxon>
        <taxon>Bacillales</taxon>
        <taxon>Paenibacillaceae</taxon>
        <taxon>Paenibacillus</taxon>
    </lineage>
</organism>
<dbReference type="Proteomes" id="UP000053750">
    <property type="component" value="Unassembled WGS sequence"/>
</dbReference>
<keyword evidence="2" id="KW-1185">Reference proteome</keyword>
<dbReference type="PANTHER" id="PTHR40050">
    <property type="entry name" value="INNER SPORE COAT PROTEIN H"/>
    <property type="match status" value="1"/>
</dbReference>
<reference evidence="1 2" key="1">
    <citation type="submission" date="2014-02" db="EMBL/GenBank/DDBJ databases">
        <title>Genome sequence of Paenibacillus darwinianus reveals adaptive mechanisms for survival in Antarctic soils.</title>
        <authorList>
            <person name="Dsouza M."/>
            <person name="Taylor M.W."/>
            <person name="Turner S.J."/>
            <person name="Aislabie J."/>
        </authorList>
    </citation>
    <scope>NUCLEOTIDE SEQUENCE [LARGE SCALE GENOMIC DNA]</scope>
    <source>
        <strain evidence="1 2">CE1</strain>
    </source>
</reference>